<keyword evidence="7" id="KW-1185">Reference proteome</keyword>
<evidence type="ECO:0000256" key="1">
    <source>
        <dbReference type="ARBA" id="ARBA00001096"/>
    </source>
</evidence>
<dbReference type="eggNOG" id="COG0676">
    <property type="taxonomic scope" value="Bacteria"/>
</dbReference>
<accession>C7NF43</accession>
<feature type="active site" evidence="5">
    <location>
        <position position="159"/>
    </location>
</feature>
<dbReference type="AlphaFoldDB" id="C7NF43"/>
<dbReference type="InterPro" id="IPR008183">
    <property type="entry name" value="Aldose_1/G6P_1-epimerase"/>
</dbReference>
<dbReference type="InterPro" id="IPR025532">
    <property type="entry name" value="G6P_1-epimerase"/>
</dbReference>
<protein>
    <recommendedName>
        <fullName evidence="4">Putative glucose-6-phosphate 1-epimerase</fullName>
        <ecNumber evidence="4">5.1.3.15</ecNumber>
    </recommendedName>
</protein>
<evidence type="ECO:0000256" key="4">
    <source>
        <dbReference type="PIRNR" id="PIRNR016020"/>
    </source>
</evidence>
<dbReference type="Pfam" id="PF01263">
    <property type="entry name" value="Aldose_epim"/>
    <property type="match status" value="1"/>
</dbReference>
<dbReference type="PIRSF" id="PIRSF016020">
    <property type="entry name" value="PHexose_mutarotase"/>
    <property type="match status" value="1"/>
</dbReference>
<evidence type="ECO:0000313" key="6">
    <source>
        <dbReference type="EMBL" id="ACV07296.1"/>
    </source>
</evidence>
<dbReference type="STRING" id="478801.Ksed_23210"/>
<name>C7NF43_KYTSD</name>
<dbReference type="PANTHER" id="PTHR11122">
    <property type="entry name" value="APOSPORY-ASSOCIATED PROTEIN C-RELATED"/>
    <property type="match status" value="1"/>
</dbReference>
<dbReference type="PANTHER" id="PTHR11122:SF13">
    <property type="entry name" value="GLUCOSE-6-PHOSPHATE 1-EPIMERASE"/>
    <property type="match status" value="1"/>
</dbReference>
<keyword evidence="3 4" id="KW-0413">Isomerase</keyword>
<dbReference type="SUPFAM" id="SSF74650">
    <property type="entry name" value="Galactose mutarotase-like"/>
    <property type="match status" value="1"/>
</dbReference>
<feature type="active site" evidence="5">
    <location>
        <position position="261"/>
    </location>
</feature>
<evidence type="ECO:0000256" key="5">
    <source>
        <dbReference type="PIRSR" id="PIRSR016020-1"/>
    </source>
</evidence>
<sequence length="305" mass="31139">MAPTQRPSELPAGLEWRPSGSGAGELLAQTAVCALHLDLQGAQVLSFVPAGGAELLWLSPDAVRAPGKAVRGGIPVCAPWFADGPDGEHSPSHGPARTTGWELEDAQVAEDGTVRLALTTTADGVDLRLEVTAATQLHLDLTLALPAGTAPRRVEAALHSYFAVAGVDACTVQGLDGATVVDKLTGGVTEQSGDLRPTGAIDRIHRTAGPGGTVTLEDGGRSIRIESQGGADTVVWSPGAEGARSMADTPDDGWDAFLCVESACIGERADGVDHSIHLEPGGNHTLSVTYTASDAGSVPPGAERA</sequence>
<evidence type="ECO:0000256" key="2">
    <source>
        <dbReference type="ARBA" id="ARBA00005866"/>
    </source>
</evidence>
<reference evidence="6 7" key="1">
    <citation type="journal article" date="2009" name="Stand. Genomic Sci.">
        <title>Complete genome sequence of Kytococcus sedentarius type strain (541).</title>
        <authorList>
            <person name="Sims D."/>
            <person name="Brettin T."/>
            <person name="Detter J.C."/>
            <person name="Han C."/>
            <person name="Lapidus A."/>
            <person name="Copeland A."/>
            <person name="Glavina Del Rio T."/>
            <person name="Nolan M."/>
            <person name="Chen F."/>
            <person name="Lucas S."/>
            <person name="Tice H."/>
            <person name="Cheng J.F."/>
            <person name="Bruce D."/>
            <person name="Goodwin L."/>
            <person name="Pitluck S."/>
            <person name="Ovchinnikova G."/>
            <person name="Pati A."/>
            <person name="Ivanova N."/>
            <person name="Mavrommatis K."/>
            <person name="Chen A."/>
            <person name="Palaniappan K."/>
            <person name="D'haeseleer P."/>
            <person name="Chain P."/>
            <person name="Bristow J."/>
            <person name="Eisen J.A."/>
            <person name="Markowitz V."/>
            <person name="Hugenholtz P."/>
            <person name="Schneider S."/>
            <person name="Goker M."/>
            <person name="Pukall R."/>
            <person name="Kyrpides N.C."/>
            <person name="Klenk H.P."/>
        </authorList>
    </citation>
    <scope>NUCLEOTIDE SEQUENCE [LARGE SCALE GENOMIC DNA]</scope>
    <source>
        <strain evidence="7">ATCC 14392 / DSM 20547 / JCM 11482 / CCUG 33030 / NBRC 15357 / NCTC 11040 / CCM 314 / 541</strain>
    </source>
</reference>
<dbReference type="GO" id="GO:0005975">
    <property type="term" value="P:carbohydrate metabolic process"/>
    <property type="evidence" value="ECO:0007669"/>
    <property type="project" value="InterPro"/>
</dbReference>
<dbReference type="Gene3D" id="2.70.98.10">
    <property type="match status" value="1"/>
</dbReference>
<comment type="similarity">
    <text evidence="2 4">Belongs to the glucose-6-phosphate 1-epimerase family.</text>
</comment>
<dbReference type="HOGENOM" id="CLU_048345_4_0_11"/>
<dbReference type="InterPro" id="IPR011013">
    <property type="entry name" value="Gal_mutarotase_sf_dom"/>
</dbReference>
<dbReference type="CDD" id="cd09020">
    <property type="entry name" value="D-hex-6-P-epi_like"/>
    <property type="match status" value="1"/>
</dbReference>
<dbReference type="InterPro" id="IPR014718">
    <property type="entry name" value="GH-type_carb-bd"/>
</dbReference>
<dbReference type="EMBL" id="CP001686">
    <property type="protein sequence ID" value="ACV07296.1"/>
    <property type="molecule type" value="Genomic_DNA"/>
</dbReference>
<dbReference type="EC" id="5.1.3.15" evidence="4"/>
<dbReference type="RefSeq" id="WP_015780227.1">
    <property type="nucleotide sequence ID" value="NC_013169.1"/>
</dbReference>
<proteinExistence type="inferred from homology"/>
<dbReference type="KEGG" id="kse:Ksed_23210"/>
<evidence type="ECO:0000313" key="7">
    <source>
        <dbReference type="Proteomes" id="UP000006666"/>
    </source>
</evidence>
<gene>
    <name evidence="6" type="ordered locus">Ksed_23210</name>
</gene>
<comment type="catalytic activity">
    <reaction evidence="1">
        <text>alpha-D-glucose 6-phosphate = beta-D-glucose 6-phosphate</text>
        <dbReference type="Rhea" id="RHEA:16249"/>
        <dbReference type="ChEBI" id="CHEBI:58225"/>
        <dbReference type="ChEBI" id="CHEBI:58247"/>
        <dbReference type="EC" id="5.1.3.15"/>
    </reaction>
</comment>
<organism evidence="6 7">
    <name type="scientific">Kytococcus sedentarius (strain ATCC 14392 / DSM 20547 / JCM 11482 / CCUG 33030 / NBRC 15357 / NCTC 11040 / CCM 314 / 541)</name>
    <name type="common">Micrococcus sedentarius</name>
    <dbReference type="NCBI Taxonomy" id="478801"/>
    <lineage>
        <taxon>Bacteria</taxon>
        <taxon>Bacillati</taxon>
        <taxon>Actinomycetota</taxon>
        <taxon>Actinomycetes</taxon>
        <taxon>Micrococcales</taxon>
        <taxon>Kytococcaceae</taxon>
        <taxon>Kytococcus</taxon>
    </lineage>
</organism>
<dbReference type="GO" id="GO:0030246">
    <property type="term" value="F:carbohydrate binding"/>
    <property type="evidence" value="ECO:0007669"/>
    <property type="project" value="UniProtKB-UniRule"/>
</dbReference>
<dbReference type="Proteomes" id="UP000006666">
    <property type="component" value="Chromosome"/>
</dbReference>
<evidence type="ECO:0000256" key="3">
    <source>
        <dbReference type="ARBA" id="ARBA00023235"/>
    </source>
</evidence>
<dbReference type="GO" id="GO:0047938">
    <property type="term" value="F:glucose-6-phosphate 1-epimerase activity"/>
    <property type="evidence" value="ECO:0007669"/>
    <property type="project" value="UniProtKB-UniRule"/>
</dbReference>